<keyword evidence="3" id="KW-1185">Reference proteome</keyword>
<name>A0A1H6AYL2_9ACTN</name>
<sequence>MDAALLAHPGEENGAAASDGGGRTAAVPEEEDPMRSAGLLVGLSATALVAFMATPAHAAPGKVDGSVTAAGTTCSWTNADTTNTPPNTLTINHTTVSPTCTSALITVTLSASPTVTFNDTPPGTATSPQVNVVATAPIVGTCNYRVNNVTVNRQGTTRTYTRTTPLTATKTGGGILCPASQAIDSVRFTFH</sequence>
<accession>A0A1H6AYL2</accession>
<reference evidence="3" key="1">
    <citation type="submission" date="2016-10" db="EMBL/GenBank/DDBJ databases">
        <authorList>
            <person name="Varghese N."/>
            <person name="Submissions S."/>
        </authorList>
    </citation>
    <scope>NUCLEOTIDE SEQUENCE [LARGE SCALE GENOMIC DNA]</scope>
    <source>
        <strain evidence="3">DSM 43163</strain>
    </source>
</reference>
<dbReference type="EMBL" id="FNVO01000006">
    <property type="protein sequence ID" value="SEG53713.1"/>
    <property type="molecule type" value="Genomic_DNA"/>
</dbReference>
<gene>
    <name evidence="2" type="ORF">SAMN04489712_106111</name>
</gene>
<evidence type="ECO:0000313" key="2">
    <source>
        <dbReference type="EMBL" id="SEG53713.1"/>
    </source>
</evidence>
<dbReference type="AlphaFoldDB" id="A0A1H6AYL2"/>
<dbReference type="Proteomes" id="UP000236723">
    <property type="component" value="Unassembled WGS sequence"/>
</dbReference>
<proteinExistence type="predicted"/>
<evidence type="ECO:0000313" key="3">
    <source>
        <dbReference type="Proteomes" id="UP000236723"/>
    </source>
</evidence>
<feature type="region of interest" description="Disordered" evidence="1">
    <location>
        <begin position="1"/>
        <end position="30"/>
    </location>
</feature>
<evidence type="ECO:0000256" key="1">
    <source>
        <dbReference type="SAM" id="MobiDB-lite"/>
    </source>
</evidence>
<protein>
    <submittedName>
        <fullName evidence="2">Uncharacterized protein</fullName>
    </submittedName>
</protein>
<organism evidence="2 3">
    <name type="scientific">Thermomonospora echinospora</name>
    <dbReference type="NCBI Taxonomy" id="1992"/>
    <lineage>
        <taxon>Bacteria</taxon>
        <taxon>Bacillati</taxon>
        <taxon>Actinomycetota</taxon>
        <taxon>Actinomycetes</taxon>
        <taxon>Streptosporangiales</taxon>
        <taxon>Thermomonosporaceae</taxon>
        <taxon>Thermomonospora</taxon>
    </lineage>
</organism>